<evidence type="ECO:0000259" key="2">
    <source>
        <dbReference type="SMART" id="SM00226"/>
    </source>
</evidence>
<dbReference type="SMART" id="SM00226">
    <property type="entry name" value="LMWPc"/>
    <property type="match status" value="1"/>
</dbReference>
<dbReference type="Gene3D" id="3.40.50.2300">
    <property type="match status" value="1"/>
</dbReference>
<reference evidence="3 4" key="1">
    <citation type="submission" date="2018-02" db="EMBL/GenBank/DDBJ databases">
        <title>Comparative genomes isolates from brazilian mangrove.</title>
        <authorList>
            <person name="Araujo J.E."/>
            <person name="Taketani R.G."/>
            <person name="Silva M.C.P."/>
            <person name="Loureco M.V."/>
            <person name="Andreote F.D."/>
        </authorList>
    </citation>
    <scope>NUCLEOTIDE SEQUENCE [LARGE SCALE GENOMIC DNA]</scope>
    <source>
        <strain evidence="3 4">Nap-Phe MGV</strain>
    </source>
</reference>
<dbReference type="InterPro" id="IPR036196">
    <property type="entry name" value="Ptyr_pPase_sf"/>
</dbReference>
<proteinExistence type="predicted"/>
<comment type="caution">
    <text evidence="3">The sequence shown here is derived from an EMBL/GenBank/DDBJ whole genome shotgun (WGS) entry which is preliminary data.</text>
</comment>
<accession>A0A2S8GHW6</accession>
<feature type="domain" description="Phosphotyrosine protein phosphatase I" evidence="2">
    <location>
        <begin position="2"/>
        <end position="136"/>
    </location>
</feature>
<evidence type="ECO:0000256" key="1">
    <source>
        <dbReference type="ARBA" id="ARBA00022849"/>
    </source>
</evidence>
<sequence length="137" mass="15088">MKRVLVLCTGNSCRSQMAEALFETLSQGEWQAESAGSKPSGYVHPLAIRAMSELGVDIGANQSKHVDLFADQPFDLVVTVCDNAKEACPVFPGAKLTLHWPFDDPADATGDEEEKMVMFRRVRDEIKTKIAEYLPTA</sequence>
<organism evidence="3 4">
    <name type="scientific">Blastopirellula marina</name>
    <dbReference type="NCBI Taxonomy" id="124"/>
    <lineage>
        <taxon>Bacteria</taxon>
        <taxon>Pseudomonadati</taxon>
        <taxon>Planctomycetota</taxon>
        <taxon>Planctomycetia</taxon>
        <taxon>Pirellulales</taxon>
        <taxon>Pirellulaceae</taxon>
        <taxon>Blastopirellula</taxon>
    </lineage>
</organism>
<evidence type="ECO:0000313" key="4">
    <source>
        <dbReference type="Proteomes" id="UP000237819"/>
    </source>
</evidence>
<dbReference type="OrthoDB" id="9784339at2"/>
<dbReference type="RefSeq" id="WP_105337434.1">
    <property type="nucleotide sequence ID" value="NZ_PUHZ01000021.1"/>
</dbReference>
<gene>
    <name evidence="3" type="ORF">C5Y93_21065</name>
</gene>
<keyword evidence="1" id="KW-0059">Arsenical resistance</keyword>
<dbReference type="InterPro" id="IPR023485">
    <property type="entry name" value="Ptyr_pPase"/>
</dbReference>
<dbReference type="SUPFAM" id="SSF52788">
    <property type="entry name" value="Phosphotyrosine protein phosphatases I"/>
    <property type="match status" value="1"/>
</dbReference>
<dbReference type="GO" id="GO:0046685">
    <property type="term" value="P:response to arsenic-containing substance"/>
    <property type="evidence" value="ECO:0007669"/>
    <property type="project" value="UniProtKB-KW"/>
</dbReference>
<dbReference type="EMBL" id="PUHZ01000021">
    <property type="protein sequence ID" value="PQO44035.1"/>
    <property type="molecule type" value="Genomic_DNA"/>
</dbReference>
<dbReference type="PANTHER" id="PTHR43428">
    <property type="entry name" value="ARSENATE REDUCTASE"/>
    <property type="match status" value="1"/>
</dbReference>
<protein>
    <submittedName>
        <fullName evidence="3">Low molecular weight phosphatase family protein</fullName>
    </submittedName>
</protein>
<dbReference type="AlphaFoldDB" id="A0A2S8GHW6"/>
<name>A0A2S8GHW6_9BACT</name>
<dbReference type="PANTHER" id="PTHR43428:SF1">
    <property type="entry name" value="ARSENATE REDUCTASE"/>
    <property type="match status" value="1"/>
</dbReference>
<dbReference type="Proteomes" id="UP000237819">
    <property type="component" value="Unassembled WGS sequence"/>
</dbReference>
<dbReference type="Pfam" id="PF01451">
    <property type="entry name" value="LMWPc"/>
    <property type="match status" value="1"/>
</dbReference>
<dbReference type="CDD" id="cd16345">
    <property type="entry name" value="LMWP_ArsC"/>
    <property type="match status" value="1"/>
</dbReference>
<evidence type="ECO:0000313" key="3">
    <source>
        <dbReference type="EMBL" id="PQO44035.1"/>
    </source>
</evidence>